<dbReference type="HAMAP" id="MF_00397">
    <property type="entry name" value="CitG"/>
    <property type="match status" value="1"/>
</dbReference>
<comment type="similarity">
    <text evidence="2 6">Belongs to the CitG/MdcB family.</text>
</comment>
<keyword evidence="3 6" id="KW-0808">Transferase</keyword>
<dbReference type="PANTHER" id="PTHR30201:SF2">
    <property type="entry name" value="2-(5''-TRIPHOSPHORIBOSYL)-3'-DEPHOSPHOCOENZYME-A SYNTHASE"/>
    <property type="match status" value="1"/>
</dbReference>
<comment type="catalytic activity">
    <reaction evidence="1 6">
        <text>3'-dephospho-CoA + ATP = 2'-(5''-triphospho-alpha-D-ribosyl)-3'-dephospho-CoA + adenine</text>
        <dbReference type="Rhea" id="RHEA:15117"/>
        <dbReference type="ChEBI" id="CHEBI:16708"/>
        <dbReference type="ChEBI" id="CHEBI:30616"/>
        <dbReference type="ChEBI" id="CHEBI:57328"/>
        <dbReference type="ChEBI" id="CHEBI:61378"/>
        <dbReference type="EC" id="2.4.2.52"/>
    </reaction>
</comment>
<evidence type="ECO:0000256" key="5">
    <source>
        <dbReference type="ARBA" id="ARBA00022840"/>
    </source>
</evidence>
<dbReference type="GeneID" id="45080391"/>
<dbReference type="HOGENOM" id="CLU_056179_1_0_6"/>
<dbReference type="KEGG" id="dze:Dd1591_2317"/>
<evidence type="ECO:0000313" key="7">
    <source>
        <dbReference type="EMBL" id="ACT07159.1"/>
    </source>
</evidence>
<dbReference type="InterPro" id="IPR017551">
    <property type="entry name" value="TriPribosyl-deP-CoA_syn_CitG"/>
</dbReference>
<sequence length="302" mass="31968">MPGLTHAESAAPSPLLTTLFPDATGALVALPNIHQWVVAALTVEVMLTPKPGLVDRDNNGAHRDMDVPLFQASIAALKPWFARFTEAGVAHSALPITQLLPQVRPIGIAAEQSMLAATGGVNTHKGGIFAFGLLCSAAGWLAGRRQRLTQDGLCECVAQMSADLVRNELENSQHTATAGEHLFRRHGLTGARGEAASGFATVRHYALPVYLSARAQGKDEESALLQALVVLMAHNPDTNVVSRGGIDGLTFVQAYARTLLSDGVTHQGLQEMNRALVARNISPGGSADLLALTWLLSHYPAV</sequence>
<dbReference type="GO" id="GO:0046917">
    <property type="term" value="F:triphosphoribosyl-dephospho-CoA synthase activity"/>
    <property type="evidence" value="ECO:0007669"/>
    <property type="project" value="UniProtKB-UniRule"/>
</dbReference>
<dbReference type="Proteomes" id="UP000002735">
    <property type="component" value="Chromosome"/>
</dbReference>
<dbReference type="Gene3D" id="1.10.4200.10">
    <property type="entry name" value="Triphosphoribosyl-dephospho-CoA protein"/>
    <property type="match status" value="1"/>
</dbReference>
<dbReference type="GO" id="GO:0005524">
    <property type="term" value="F:ATP binding"/>
    <property type="evidence" value="ECO:0007669"/>
    <property type="project" value="UniProtKB-KW"/>
</dbReference>
<dbReference type="RefSeq" id="WP_012770024.1">
    <property type="nucleotide sequence ID" value="NC_012912.1"/>
</dbReference>
<protein>
    <recommendedName>
        <fullName evidence="6">Probable 2-(5''-triphosphoribosyl)-3'-dephosphocoenzyme-A synthase</fullName>
        <shortName evidence="6">2-(5''-triphosphoribosyl)-3'-dephospho-CoA synthase</shortName>
        <ecNumber evidence="6">2.4.2.52</ecNumber>
    </recommendedName>
</protein>
<dbReference type="GO" id="GO:0016757">
    <property type="term" value="F:glycosyltransferase activity"/>
    <property type="evidence" value="ECO:0007669"/>
    <property type="project" value="UniProtKB-KW"/>
</dbReference>
<reference evidence="7 8" key="1">
    <citation type="submission" date="2009-06" db="EMBL/GenBank/DDBJ databases">
        <title>Complete sequence of Dickeya zeae Ech1591.</title>
        <authorList>
            <consortium name="US DOE Joint Genome Institute"/>
            <person name="Lucas S."/>
            <person name="Copeland A."/>
            <person name="Lapidus A."/>
            <person name="Glavina del Rio T."/>
            <person name="Tice H."/>
            <person name="Bruce D."/>
            <person name="Goodwin L."/>
            <person name="Pitluck S."/>
            <person name="Chertkov O."/>
            <person name="Brettin T."/>
            <person name="Detter J.C."/>
            <person name="Han C."/>
            <person name="Larimer F."/>
            <person name="Land M."/>
            <person name="Hauser L."/>
            <person name="Kyrpides N."/>
            <person name="Ovchinnikova G."/>
            <person name="Balakrishnan V."/>
            <person name="Glasner J."/>
            <person name="Perna N.T."/>
        </authorList>
    </citation>
    <scope>NUCLEOTIDE SEQUENCE [LARGE SCALE GENOMIC DNA]</scope>
    <source>
        <strain evidence="7 8">Ech1591</strain>
    </source>
</reference>
<accession>C6CJH9</accession>
<dbReference type="OrthoDB" id="114886at2"/>
<dbReference type="PANTHER" id="PTHR30201">
    <property type="entry name" value="TRIPHOSPHORIBOSYL-DEPHOSPHO-COA SYNTHASE"/>
    <property type="match status" value="1"/>
</dbReference>
<keyword evidence="5 6" id="KW-0067">ATP-binding</keyword>
<dbReference type="InterPro" id="IPR002736">
    <property type="entry name" value="CitG"/>
</dbReference>
<name>C6CJH9_DICC1</name>
<dbReference type="NCBIfam" id="TIGR03125">
    <property type="entry name" value="citrate_citG"/>
    <property type="match status" value="1"/>
</dbReference>
<evidence type="ECO:0000313" key="8">
    <source>
        <dbReference type="Proteomes" id="UP000002735"/>
    </source>
</evidence>
<organism evidence="7 8">
    <name type="scientific">Dickeya chrysanthemi (strain Ech1591)</name>
    <name type="common">Dickeya zeae (strain Ech1591)</name>
    <dbReference type="NCBI Taxonomy" id="561229"/>
    <lineage>
        <taxon>Bacteria</taxon>
        <taxon>Pseudomonadati</taxon>
        <taxon>Pseudomonadota</taxon>
        <taxon>Gammaproteobacteria</taxon>
        <taxon>Enterobacterales</taxon>
        <taxon>Pectobacteriaceae</taxon>
        <taxon>Dickeya</taxon>
    </lineage>
</organism>
<evidence type="ECO:0000256" key="4">
    <source>
        <dbReference type="ARBA" id="ARBA00022741"/>
    </source>
</evidence>
<evidence type="ECO:0000256" key="6">
    <source>
        <dbReference type="HAMAP-Rule" id="MF_00397"/>
    </source>
</evidence>
<dbReference type="Pfam" id="PF01874">
    <property type="entry name" value="CitG"/>
    <property type="match status" value="1"/>
</dbReference>
<gene>
    <name evidence="6" type="primary">citG</name>
    <name evidence="7" type="ordered locus">Dd1591_2317</name>
</gene>
<dbReference type="EC" id="2.4.2.52" evidence="6"/>
<keyword evidence="4 6" id="KW-0547">Nucleotide-binding</keyword>
<dbReference type="EMBL" id="CP001655">
    <property type="protein sequence ID" value="ACT07159.1"/>
    <property type="molecule type" value="Genomic_DNA"/>
</dbReference>
<keyword evidence="7" id="KW-0328">Glycosyltransferase</keyword>
<dbReference type="GO" id="GO:0051191">
    <property type="term" value="P:prosthetic group biosynthetic process"/>
    <property type="evidence" value="ECO:0007669"/>
    <property type="project" value="TreeGrafter"/>
</dbReference>
<dbReference type="eggNOG" id="COG1767">
    <property type="taxonomic scope" value="Bacteria"/>
</dbReference>
<dbReference type="AlphaFoldDB" id="C6CJH9"/>
<evidence type="ECO:0000256" key="2">
    <source>
        <dbReference type="ARBA" id="ARBA00006812"/>
    </source>
</evidence>
<dbReference type="STRING" id="561229.Dd1591_2317"/>
<evidence type="ECO:0000256" key="3">
    <source>
        <dbReference type="ARBA" id="ARBA00022679"/>
    </source>
</evidence>
<evidence type="ECO:0000256" key="1">
    <source>
        <dbReference type="ARBA" id="ARBA00001210"/>
    </source>
</evidence>
<proteinExistence type="inferred from homology"/>